<name>A0A837DCR6_9PSEU</name>
<reference evidence="2 3" key="1">
    <citation type="submission" date="2014-10" db="EMBL/GenBank/DDBJ databases">
        <title>Genome sequence of Micropolyspora internatus JCM3315.</title>
        <authorList>
            <person name="Shin S.-K."/>
            <person name="Yi H."/>
        </authorList>
    </citation>
    <scope>NUCLEOTIDE SEQUENCE [LARGE SCALE GENOMIC DNA]</scope>
    <source>
        <strain evidence="2 3">JCM 3315</strain>
    </source>
</reference>
<dbReference type="Proteomes" id="UP000030848">
    <property type="component" value="Unassembled WGS sequence"/>
</dbReference>
<organism evidence="2 3">
    <name type="scientific">Saccharomonospora viridis</name>
    <dbReference type="NCBI Taxonomy" id="1852"/>
    <lineage>
        <taxon>Bacteria</taxon>
        <taxon>Bacillati</taxon>
        <taxon>Actinomycetota</taxon>
        <taxon>Actinomycetes</taxon>
        <taxon>Pseudonocardiales</taxon>
        <taxon>Pseudonocardiaceae</taxon>
        <taxon>Saccharomonospora</taxon>
    </lineage>
</organism>
<dbReference type="AlphaFoldDB" id="A0A837DCR6"/>
<sequence length="65" mass="6869">MVVPATARAGGTGWLGVNHVDRVVGSTRRRVTGPVDVEAGMRADVPGRRVPRGAGPMWRRPGPPD</sequence>
<feature type="region of interest" description="Disordered" evidence="1">
    <location>
        <begin position="45"/>
        <end position="65"/>
    </location>
</feature>
<gene>
    <name evidence="2" type="ORF">MINT15_10460</name>
</gene>
<proteinExistence type="predicted"/>
<evidence type="ECO:0000313" key="3">
    <source>
        <dbReference type="Proteomes" id="UP000030848"/>
    </source>
</evidence>
<evidence type="ECO:0000313" key="2">
    <source>
        <dbReference type="EMBL" id="KHF44164.1"/>
    </source>
</evidence>
<comment type="caution">
    <text evidence="2">The sequence shown here is derived from an EMBL/GenBank/DDBJ whole genome shotgun (WGS) entry which is preliminary data.</text>
</comment>
<evidence type="ECO:0000256" key="1">
    <source>
        <dbReference type="SAM" id="MobiDB-lite"/>
    </source>
</evidence>
<accession>A0A837DCR6</accession>
<protein>
    <submittedName>
        <fullName evidence="2">Uncharacterized protein</fullName>
    </submittedName>
</protein>
<dbReference type="EMBL" id="JRZE01000003">
    <property type="protein sequence ID" value="KHF44164.1"/>
    <property type="molecule type" value="Genomic_DNA"/>
</dbReference>